<reference evidence="3" key="1">
    <citation type="submission" date="2017-02" db="EMBL/GenBank/DDBJ databases">
        <authorList>
            <person name="Varghese N."/>
            <person name="Submissions S."/>
        </authorList>
    </citation>
    <scope>NUCLEOTIDE SEQUENCE [LARGE SCALE GENOMIC DNA]</scope>
    <source>
        <strain evidence="3">DSM 23966</strain>
    </source>
</reference>
<dbReference type="EMBL" id="FUYJ01000009">
    <property type="protein sequence ID" value="SKB05115.1"/>
    <property type="molecule type" value="Genomic_DNA"/>
</dbReference>
<organism evidence="2 3">
    <name type="scientific">Sporosarcina newyorkensis</name>
    <dbReference type="NCBI Taxonomy" id="759851"/>
    <lineage>
        <taxon>Bacteria</taxon>
        <taxon>Bacillati</taxon>
        <taxon>Bacillota</taxon>
        <taxon>Bacilli</taxon>
        <taxon>Bacillales</taxon>
        <taxon>Caryophanaceae</taxon>
        <taxon>Sporosarcina</taxon>
    </lineage>
</organism>
<keyword evidence="3" id="KW-1185">Reference proteome</keyword>
<proteinExistence type="predicted"/>
<evidence type="ECO:0000259" key="1">
    <source>
        <dbReference type="Pfam" id="PF23961"/>
    </source>
</evidence>
<name>A0A1T4YV50_9BACL</name>
<dbReference type="Pfam" id="PF23961">
    <property type="entry name" value="Phage_tail_terminator_9"/>
    <property type="match status" value="1"/>
</dbReference>
<accession>A0A1T4YV50</accession>
<dbReference type="InterPro" id="IPR057087">
    <property type="entry name" value="Gp12-like"/>
</dbReference>
<gene>
    <name evidence="2" type="ORF">SAMN04244570_3560</name>
</gene>
<evidence type="ECO:0000313" key="3">
    <source>
        <dbReference type="Proteomes" id="UP000190042"/>
    </source>
</evidence>
<evidence type="ECO:0000313" key="2">
    <source>
        <dbReference type="EMBL" id="SKB05115.1"/>
    </source>
</evidence>
<dbReference type="NCBIfam" id="NF047498">
    <property type="entry name" value="LIC_12616_fam"/>
    <property type="match status" value="1"/>
</dbReference>
<dbReference type="RefSeq" id="WP_078818526.1">
    <property type="nucleotide sequence ID" value="NZ_FUYJ01000009.1"/>
</dbReference>
<dbReference type="AlphaFoldDB" id="A0A1T4YV50"/>
<feature type="domain" description="Phage neck terminator protein gp12-like" evidence="1">
    <location>
        <begin position="5"/>
        <end position="157"/>
    </location>
</feature>
<dbReference type="Proteomes" id="UP000190042">
    <property type="component" value="Unassembled WGS sequence"/>
</dbReference>
<protein>
    <recommendedName>
        <fullName evidence="1">Phage neck terminator protein gp12-like domain-containing protein</fullName>
    </recommendedName>
</protein>
<sequence length="169" mass="19216">MRVTDIIRSLDSHLTRPVILAEQSSPKPSYPYIAIKEIVSFIPTGGRPSNYDEDLAEDINRVSTSQPTMSLSLTAYGKDFDNTSGLIQQAHDWFTFTGYRQLKEAGYVVAEIQSVMNRDSLIVDDYERKRGFDVILRFVHTQSRVVEEIKVVKGTINNNPFKKEVTIID</sequence>